<reference evidence="3 4" key="1">
    <citation type="submission" date="2020-12" db="EMBL/GenBank/DDBJ databases">
        <title>Microbacterium sp. HY060.</title>
        <authorList>
            <person name="Zhou J."/>
        </authorList>
    </citation>
    <scope>NUCLEOTIDE SEQUENCE [LARGE SCALE GENOMIC DNA]</scope>
    <source>
        <strain evidence="3 4">HY60</strain>
    </source>
</reference>
<evidence type="ECO:0000313" key="4">
    <source>
        <dbReference type="Proteomes" id="UP000662814"/>
    </source>
</evidence>
<dbReference type="Proteomes" id="UP000662814">
    <property type="component" value="Chromosome"/>
</dbReference>
<evidence type="ECO:0000313" key="3">
    <source>
        <dbReference type="EMBL" id="QPZ37862.1"/>
    </source>
</evidence>
<sequence length="104" mass="10966">MAAVGEGGAFAAWTDGVCTNAQCDTEAMGWLIGALIVVLLSAVLCALALIARRVRRRGAAGQAMAAAMAAYDEGFHTTAHDTFIEMQAENERTQQTPAPGKNRR</sequence>
<organism evidence="3 4">
    <name type="scientific">Paramicrobacterium chengjingii</name>
    <dbReference type="NCBI Taxonomy" id="2769067"/>
    <lineage>
        <taxon>Bacteria</taxon>
        <taxon>Bacillati</taxon>
        <taxon>Actinomycetota</taxon>
        <taxon>Actinomycetes</taxon>
        <taxon>Micrococcales</taxon>
        <taxon>Microbacteriaceae</taxon>
        <taxon>Paramicrobacterium</taxon>
    </lineage>
</organism>
<evidence type="ECO:0000256" key="2">
    <source>
        <dbReference type="SAM" id="Phobius"/>
    </source>
</evidence>
<keyword evidence="2" id="KW-0472">Membrane</keyword>
<gene>
    <name evidence="3" type="ORF">HCR76_13745</name>
</gene>
<feature type="region of interest" description="Disordered" evidence="1">
    <location>
        <begin position="82"/>
        <end position="104"/>
    </location>
</feature>
<keyword evidence="2" id="KW-0812">Transmembrane</keyword>
<protein>
    <submittedName>
        <fullName evidence="3">Uncharacterized protein</fullName>
    </submittedName>
</protein>
<feature type="transmembrane region" description="Helical" evidence="2">
    <location>
        <begin position="30"/>
        <end position="51"/>
    </location>
</feature>
<dbReference type="EMBL" id="CP061169">
    <property type="protein sequence ID" value="QPZ37862.1"/>
    <property type="molecule type" value="Genomic_DNA"/>
</dbReference>
<name>A0ABX6YHL0_9MICO</name>
<evidence type="ECO:0000256" key="1">
    <source>
        <dbReference type="SAM" id="MobiDB-lite"/>
    </source>
</evidence>
<keyword evidence="2" id="KW-1133">Transmembrane helix</keyword>
<dbReference type="RefSeq" id="WP_166991580.1">
    <property type="nucleotide sequence ID" value="NZ_CP061169.1"/>
</dbReference>
<accession>A0ABX6YHL0</accession>
<keyword evidence="4" id="KW-1185">Reference proteome</keyword>
<proteinExistence type="predicted"/>